<dbReference type="SUPFAM" id="SSF82171">
    <property type="entry name" value="DPP6 N-terminal domain-like"/>
    <property type="match status" value="1"/>
</dbReference>
<dbReference type="Gene3D" id="2.120.10.30">
    <property type="entry name" value="TolB, C-terminal domain"/>
    <property type="match status" value="1"/>
</dbReference>
<dbReference type="SUPFAM" id="SSF49464">
    <property type="entry name" value="Carboxypeptidase regulatory domain-like"/>
    <property type="match status" value="1"/>
</dbReference>
<dbReference type="Gene3D" id="2.60.40.1120">
    <property type="entry name" value="Carboxypeptidase-like, regulatory domain"/>
    <property type="match status" value="1"/>
</dbReference>
<dbReference type="InterPro" id="IPR036737">
    <property type="entry name" value="OmpA-like_sf"/>
</dbReference>
<comment type="caution">
    <text evidence="2">The sequence shown here is derived from an EMBL/GenBank/DDBJ whole genome shotgun (WGS) entry which is preliminary data.</text>
</comment>
<dbReference type="InterPro" id="IPR011659">
    <property type="entry name" value="WD40"/>
</dbReference>
<dbReference type="Gene3D" id="3.30.1330.60">
    <property type="entry name" value="OmpA-like domain"/>
    <property type="match status" value="1"/>
</dbReference>
<proteinExistence type="predicted"/>
<dbReference type="Pfam" id="PF00691">
    <property type="entry name" value="OmpA"/>
    <property type="match status" value="1"/>
</dbReference>
<accession>A0ABW4QVV4</accession>
<dbReference type="InterPro" id="IPR011990">
    <property type="entry name" value="TPR-like_helical_dom_sf"/>
</dbReference>
<dbReference type="SUPFAM" id="SSF103088">
    <property type="entry name" value="OmpA-like"/>
    <property type="match status" value="1"/>
</dbReference>
<organism evidence="2 3">
    <name type="scientific">Hymenobacter bucti</name>
    <dbReference type="NCBI Taxonomy" id="1844114"/>
    <lineage>
        <taxon>Bacteria</taxon>
        <taxon>Pseudomonadati</taxon>
        <taxon>Bacteroidota</taxon>
        <taxon>Cytophagia</taxon>
        <taxon>Cytophagales</taxon>
        <taxon>Hymenobacteraceae</taxon>
        <taxon>Hymenobacter</taxon>
    </lineage>
</organism>
<dbReference type="EMBL" id="JBHUFD010000005">
    <property type="protein sequence ID" value="MFD1873519.1"/>
    <property type="molecule type" value="Genomic_DNA"/>
</dbReference>
<dbReference type="InterPro" id="IPR011042">
    <property type="entry name" value="6-blade_b-propeller_TolB-like"/>
</dbReference>
<gene>
    <name evidence="2" type="ORF">ACFSDX_13825</name>
</gene>
<reference evidence="3" key="1">
    <citation type="journal article" date="2019" name="Int. J. Syst. Evol. Microbiol.">
        <title>The Global Catalogue of Microorganisms (GCM) 10K type strain sequencing project: providing services to taxonomists for standard genome sequencing and annotation.</title>
        <authorList>
            <consortium name="The Broad Institute Genomics Platform"/>
            <consortium name="The Broad Institute Genome Sequencing Center for Infectious Disease"/>
            <person name="Wu L."/>
            <person name="Ma J."/>
        </authorList>
    </citation>
    <scope>NUCLEOTIDE SEQUENCE [LARGE SCALE GENOMIC DNA]</scope>
    <source>
        <strain evidence="3">CGMCC 1.15795</strain>
    </source>
</reference>
<keyword evidence="3" id="KW-1185">Reference proteome</keyword>
<dbReference type="InterPro" id="IPR006665">
    <property type="entry name" value="OmpA-like"/>
</dbReference>
<sequence>MAWLTRSIILSCGLLGFTITLAQAQSILFTKEQFTIDKDGLKLAQHELELGDHEFGADPARFGAALPHYLRAQKFNPKNALLNAKIGECYLHSATKQEALGYLQRAQQLDAKAEPRMHYLLARALHLNGQWEAAIKEYEQARPVSAEATSDDVAVTTDDLARCVRECHRGLQMQAHPVRVKLENAGPAVNSAMSDYAPLISADESVLLLTSRRAGSTGGQLDTEGDGMLEDIYQSDWTGSAWGPARNLGAPVNTARHDATVGLSADGQHLLVYMEDNEGDIYESDLVGNAWSKPRNLGARLNTRFHESAACYSPDGKYLYFVSDRPEGNRGGRDIYRLELDARTPAENLGPVVNSPYDEEGVFMHPDGKTLYFSSKGHDSMGGYDIFKSTLSAQGQWSEPENLGWPINTPDDDVYFVLSASGQHGYYSSDQPGGLGGKDIYRVTFLGPEPASVAAASKAKPTGSAAAAKSASPAAKPAATAAALAHVTILKGSITDAASKKPLAATIEVIDNQKGEVVATYQSNAATGRYLLSLPSGRNYGIAVRQPGYLLYSHNVDLPAGAPYAEQQQDVALSRPAPGAIVELRNIFFDPAQAELRPESAAELARLQQLLTEQPALRLELCGQSDAASASLRQQRAEVILAYLIGHGIASSRLSTAATEQPVASLASTPQPTSGPTTFRVVAAGH</sequence>
<dbReference type="InterPro" id="IPR008969">
    <property type="entry name" value="CarboxyPept-like_regulatory"/>
</dbReference>
<dbReference type="Gene3D" id="1.25.40.10">
    <property type="entry name" value="Tetratricopeptide repeat domain"/>
    <property type="match status" value="1"/>
</dbReference>
<dbReference type="Pfam" id="PF07676">
    <property type="entry name" value="PD40"/>
    <property type="match status" value="2"/>
</dbReference>
<dbReference type="Proteomes" id="UP001597197">
    <property type="component" value="Unassembled WGS sequence"/>
</dbReference>
<dbReference type="RefSeq" id="WP_382314482.1">
    <property type="nucleotide sequence ID" value="NZ_JBHUFD010000005.1"/>
</dbReference>
<feature type="domain" description="OmpA-like" evidence="1">
    <location>
        <begin position="588"/>
        <end position="662"/>
    </location>
</feature>
<dbReference type="SUPFAM" id="SSF48452">
    <property type="entry name" value="TPR-like"/>
    <property type="match status" value="1"/>
</dbReference>
<evidence type="ECO:0000313" key="2">
    <source>
        <dbReference type="EMBL" id="MFD1873519.1"/>
    </source>
</evidence>
<evidence type="ECO:0000259" key="1">
    <source>
        <dbReference type="Pfam" id="PF00691"/>
    </source>
</evidence>
<name>A0ABW4QVV4_9BACT</name>
<evidence type="ECO:0000313" key="3">
    <source>
        <dbReference type="Proteomes" id="UP001597197"/>
    </source>
</evidence>
<protein>
    <submittedName>
        <fullName evidence="2">OmpA family protein</fullName>
    </submittedName>
</protein>